<evidence type="ECO:0000256" key="2">
    <source>
        <dbReference type="SAM" id="SignalP"/>
    </source>
</evidence>
<evidence type="ECO:0000313" key="3">
    <source>
        <dbReference type="EMBL" id="KAK0508205.1"/>
    </source>
</evidence>
<evidence type="ECO:0000256" key="1">
    <source>
        <dbReference type="SAM" id="MobiDB-lite"/>
    </source>
</evidence>
<comment type="caution">
    <text evidence="3">The sequence shown here is derived from an EMBL/GenBank/DDBJ whole genome shotgun (WGS) entry which is preliminary data.</text>
</comment>
<feature type="signal peptide" evidence="2">
    <location>
        <begin position="1"/>
        <end position="20"/>
    </location>
</feature>
<dbReference type="EMBL" id="JAFEKC020000021">
    <property type="protein sequence ID" value="KAK0508205.1"/>
    <property type="molecule type" value="Genomic_DNA"/>
</dbReference>
<dbReference type="Proteomes" id="UP001166286">
    <property type="component" value="Unassembled WGS sequence"/>
</dbReference>
<feature type="chain" id="PRO_5041307187" evidence="2">
    <location>
        <begin position="21"/>
        <end position="200"/>
    </location>
</feature>
<accession>A0AA39QUB8</accession>
<gene>
    <name evidence="3" type="ORF">JMJ35_009289</name>
</gene>
<feature type="region of interest" description="Disordered" evidence="1">
    <location>
        <begin position="175"/>
        <end position="200"/>
    </location>
</feature>
<dbReference type="AlphaFoldDB" id="A0AA39QUB8"/>
<proteinExistence type="predicted"/>
<protein>
    <submittedName>
        <fullName evidence="3">Uncharacterized protein</fullName>
    </submittedName>
</protein>
<keyword evidence="4" id="KW-1185">Reference proteome</keyword>
<evidence type="ECO:0000313" key="4">
    <source>
        <dbReference type="Proteomes" id="UP001166286"/>
    </source>
</evidence>
<name>A0AA39QUB8_9LECA</name>
<keyword evidence="2" id="KW-0732">Signal</keyword>
<sequence>MYFQLAFALVWLQLIMFSAAIVPQPSGVQTINSTMASDSQVADPNLGSYIVIGTRVSLGFITTSHDAPIAAIDILMCVILGMDNLGEMAGGDPLKDGKVTYEYGGLEITLQDQGTPEGRFTNDIGFSTLRGLAQWMTQYSRYREITATVTYNNVHYCGTVTVKKIAMSTNAANETEVSTTPSTAPTAVASSAGAGDVAAA</sequence>
<organism evidence="3 4">
    <name type="scientific">Cladonia borealis</name>
    <dbReference type="NCBI Taxonomy" id="184061"/>
    <lineage>
        <taxon>Eukaryota</taxon>
        <taxon>Fungi</taxon>
        <taxon>Dikarya</taxon>
        <taxon>Ascomycota</taxon>
        <taxon>Pezizomycotina</taxon>
        <taxon>Lecanoromycetes</taxon>
        <taxon>OSLEUM clade</taxon>
        <taxon>Lecanoromycetidae</taxon>
        <taxon>Lecanorales</taxon>
        <taxon>Lecanorineae</taxon>
        <taxon>Cladoniaceae</taxon>
        <taxon>Cladonia</taxon>
    </lineage>
</organism>
<reference evidence="3" key="1">
    <citation type="submission" date="2023-03" db="EMBL/GenBank/DDBJ databases">
        <title>Complete genome of Cladonia borealis.</title>
        <authorList>
            <person name="Park H."/>
        </authorList>
    </citation>
    <scope>NUCLEOTIDE SEQUENCE</scope>
    <source>
        <strain evidence="3">ANT050790</strain>
    </source>
</reference>